<dbReference type="EMBL" id="BRYB01004189">
    <property type="protein sequence ID" value="GMI27091.1"/>
    <property type="molecule type" value="Genomic_DNA"/>
</dbReference>
<dbReference type="PANTHER" id="PTHR12900">
    <property type="entry name" value="MITOTIC AND DNA DAMAGE CHECKPOINT PROTEIN HUS1"/>
    <property type="match status" value="1"/>
</dbReference>
<gene>
    <name evidence="4" type="ORF">TeGR_g5495</name>
</gene>
<accession>A0ABQ6MIG9</accession>
<dbReference type="PANTHER" id="PTHR12900:SF0">
    <property type="entry name" value="CHECKPOINT PROTEIN"/>
    <property type="match status" value="1"/>
</dbReference>
<dbReference type="Pfam" id="PF04005">
    <property type="entry name" value="Hus1"/>
    <property type="match status" value="1"/>
</dbReference>
<comment type="caution">
    <text evidence="4">The sequence shown here is derived from an EMBL/GenBank/DDBJ whole genome shotgun (WGS) entry which is preliminary data.</text>
</comment>
<sequence>MRFRAKCSKAQLSLLSSLLPSLSHLSRDRAETSALLLSPALLSVATCPPSAQLSGYLSLPMRSVFADFRLDSREGDAILLEFDPSHLASALRSLLSAAGAEHAQVKLQKKGGAPYLVLETLGACAASVAHDVPVKIMRLGSDLAGFEPPALGAALVAVLLPAAAAGSLLRPAVERLRLLAQAPGSSAPVRLALLAAGEVHLSVEQDGFAAKCYFDELEVDFEGAACGGGEGGEPDRDAV</sequence>
<keyword evidence="5" id="KW-1185">Reference proteome</keyword>
<protein>
    <recommendedName>
        <fullName evidence="6">Checkpoint protein</fullName>
    </recommendedName>
</protein>
<keyword evidence="3" id="KW-0539">Nucleus</keyword>
<dbReference type="Proteomes" id="UP001165060">
    <property type="component" value="Unassembled WGS sequence"/>
</dbReference>
<comment type="subcellular location">
    <subcellularLocation>
        <location evidence="1">Nucleus</location>
    </subcellularLocation>
</comment>
<comment type="similarity">
    <text evidence="2">Belongs to the HUS1 family.</text>
</comment>
<dbReference type="Gene3D" id="3.70.10.10">
    <property type="match status" value="1"/>
</dbReference>
<organism evidence="4 5">
    <name type="scientific">Tetraparma gracilis</name>
    <dbReference type="NCBI Taxonomy" id="2962635"/>
    <lineage>
        <taxon>Eukaryota</taxon>
        <taxon>Sar</taxon>
        <taxon>Stramenopiles</taxon>
        <taxon>Ochrophyta</taxon>
        <taxon>Bolidophyceae</taxon>
        <taxon>Parmales</taxon>
        <taxon>Triparmaceae</taxon>
        <taxon>Tetraparma</taxon>
    </lineage>
</organism>
<evidence type="ECO:0008006" key="6">
    <source>
        <dbReference type="Google" id="ProtNLM"/>
    </source>
</evidence>
<reference evidence="4 5" key="1">
    <citation type="journal article" date="2023" name="Commun. Biol.">
        <title>Genome analysis of Parmales, the sister group of diatoms, reveals the evolutionary specialization of diatoms from phago-mixotrophs to photoautotrophs.</title>
        <authorList>
            <person name="Ban H."/>
            <person name="Sato S."/>
            <person name="Yoshikawa S."/>
            <person name="Yamada K."/>
            <person name="Nakamura Y."/>
            <person name="Ichinomiya M."/>
            <person name="Sato N."/>
            <person name="Blanc-Mathieu R."/>
            <person name="Endo H."/>
            <person name="Kuwata A."/>
            <person name="Ogata H."/>
        </authorList>
    </citation>
    <scope>NUCLEOTIDE SEQUENCE [LARGE SCALE GENOMIC DNA]</scope>
</reference>
<dbReference type="InterPro" id="IPR016580">
    <property type="entry name" value="HUS1"/>
</dbReference>
<name>A0ABQ6MIG9_9STRA</name>
<feature type="non-terminal residue" evidence="4">
    <location>
        <position position="239"/>
    </location>
</feature>
<dbReference type="InterPro" id="IPR007150">
    <property type="entry name" value="HUS1/Mec3"/>
</dbReference>
<dbReference type="PIRSF" id="PIRSF011312">
    <property type="entry name" value="Cell_cycle_HUS1"/>
    <property type="match status" value="1"/>
</dbReference>
<proteinExistence type="inferred from homology"/>
<evidence type="ECO:0000313" key="5">
    <source>
        <dbReference type="Proteomes" id="UP001165060"/>
    </source>
</evidence>
<evidence type="ECO:0000256" key="2">
    <source>
        <dbReference type="ARBA" id="ARBA00005563"/>
    </source>
</evidence>
<evidence type="ECO:0000256" key="3">
    <source>
        <dbReference type="ARBA" id="ARBA00023242"/>
    </source>
</evidence>
<evidence type="ECO:0000313" key="4">
    <source>
        <dbReference type="EMBL" id="GMI27091.1"/>
    </source>
</evidence>
<evidence type="ECO:0000256" key="1">
    <source>
        <dbReference type="ARBA" id="ARBA00004123"/>
    </source>
</evidence>